<comment type="caution">
    <text evidence="2">The sequence shown here is derived from an EMBL/GenBank/DDBJ whole genome shotgun (WGS) entry which is preliminary data.</text>
</comment>
<evidence type="ECO:0000313" key="2">
    <source>
        <dbReference type="EMBL" id="KRK71096.1"/>
    </source>
</evidence>
<organism evidence="2 3">
    <name type="scientific">Lacticaseibacillus nasuensis JCM 17158</name>
    <dbReference type="NCBI Taxonomy" id="1291734"/>
    <lineage>
        <taxon>Bacteria</taxon>
        <taxon>Bacillati</taxon>
        <taxon>Bacillota</taxon>
        <taxon>Bacilli</taxon>
        <taxon>Lactobacillales</taxon>
        <taxon>Lactobacillaceae</taxon>
        <taxon>Lacticaseibacillus</taxon>
    </lineage>
</organism>
<gene>
    <name evidence="2" type="ORF">FD02_GL000281</name>
</gene>
<feature type="domain" description="HTH cro/C1-type" evidence="1">
    <location>
        <begin position="49"/>
        <end position="103"/>
    </location>
</feature>
<dbReference type="PROSITE" id="PS50943">
    <property type="entry name" value="HTH_CROC1"/>
    <property type="match status" value="1"/>
</dbReference>
<dbReference type="AlphaFoldDB" id="A0A0R1JIR1"/>
<dbReference type="STRING" id="1291734.FD02_GL000281"/>
<dbReference type="Pfam" id="PF13560">
    <property type="entry name" value="HTH_31"/>
    <property type="match status" value="1"/>
</dbReference>
<dbReference type="SUPFAM" id="SSF47413">
    <property type="entry name" value="lambda repressor-like DNA-binding domains"/>
    <property type="match status" value="1"/>
</dbReference>
<keyword evidence="3" id="KW-1185">Reference proteome</keyword>
<dbReference type="Gene3D" id="1.10.260.40">
    <property type="entry name" value="lambda repressor-like DNA-binding domains"/>
    <property type="match status" value="1"/>
</dbReference>
<dbReference type="PATRIC" id="fig|1291734.4.peg.290"/>
<evidence type="ECO:0000313" key="3">
    <source>
        <dbReference type="Proteomes" id="UP000051804"/>
    </source>
</evidence>
<dbReference type="InterPro" id="IPR010982">
    <property type="entry name" value="Lambda_DNA-bd_dom_sf"/>
</dbReference>
<dbReference type="InterPro" id="IPR001387">
    <property type="entry name" value="Cro/C1-type_HTH"/>
</dbReference>
<protein>
    <recommendedName>
        <fullName evidence="1">HTH cro/C1-type domain-containing protein</fullName>
    </recommendedName>
</protein>
<reference evidence="2 3" key="1">
    <citation type="journal article" date="2015" name="Genome Announc.">
        <title>Expanding the biotechnology potential of lactobacilli through comparative genomics of 213 strains and associated genera.</title>
        <authorList>
            <person name="Sun Z."/>
            <person name="Harris H.M."/>
            <person name="McCann A."/>
            <person name="Guo C."/>
            <person name="Argimon S."/>
            <person name="Zhang W."/>
            <person name="Yang X."/>
            <person name="Jeffery I.B."/>
            <person name="Cooney J.C."/>
            <person name="Kagawa T.F."/>
            <person name="Liu W."/>
            <person name="Song Y."/>
            <person name="Salvetti E."/>
            <person name="Wrobel A."/>
            <person name="Rasinkangas P."/>
            <person name="Parkhill J."/>
            <person name="Rea M.C."/>
            <person name="O'Sullivan O."/>
            <person name="Ritari J."/>
            <person name="Douillard F.P."/>
            <person name="Paul Ross R."/>
            <person name="Yang R."/>
            <person name="Briner A.E."/>
            <person name="Felis G.E."/>
            <person name="de Vos W.M."/>
            <person name="Barrangou R."/>
            <person name="Klaenhammer T.R."/>
            <person name="Caufield P.W."/>
            <person name="Cui Y."/>
            <person name="Zhang H."/>
            <person name="O'Toole P.W."/>
        </authorList>
    </citation>
    <scope>NUCLEOTIDE SEQUENCE [LARGE SCALE GENOMIC DNA]</scope>
    <source>
        <strain evidence="2 3">JCM 17158</strain>
    </source>
</reference>
<dbReference type="EMBL" id="AZDJ01000030">
    <property type="protein sequence ID" value="KRK71096.1"/>
    <property type="molecule type" value="Genomic_DNA"/>
</dbReference>
<dbReference type="CDD" id="cd00093">
    <property type="entry name" value="HTH_XRE"/>
    <property type="match status" value="1"/>
</dbReference>
<evidence type="ECO:0000259" key="1">
    <source>
        <dbReference type="PROSITE" id="PS50943"/>
    </source>
</evidence>
<proteinExistence type="predicted"/>
<sequence length="335" mass="36157">MGVVVAAPFCVAQICAIRVAVGAVLGTVAPEYGGGTRMAVDFKAVGHYFEQLRTDKHLSRQQLANSLGWSEKTLQRIELGQVDMKLSQFVAYLDYLTASAATAVALTAPPTAAPEYVDDKLVAAQAAGNDAALAALENALRAFTGRAVMPWVHHELAALALARAELAGNLRQATAVARRLFKAYLQYDQLTPFDYRIVARLIRYQPYAELRGLYPAAALGQNHFRWLAAGSLAAPVQDAIYRGLFDSALASGDVAAVQEACTMIQARPVAAENLHFQVAQREATAMLATLAGDVAGGERQLNQVMQALTMLLPEAAAKRLTAGMRRRWQQVLHLQ</sequence>
<name>A0A0R1JIR1_9LACO</name>
<accession>A0A0R1JIR1</accession>
<dbReference type="GO" id="GO:0003677">
    <property type="term" value="F:DNA binding"/>
    <property type="evidence" value="ECO:0007669"/>
    <property type="project" value="InterPro"/>
</dbReference>
<dbReference type="Proteomes" id="UP000051804">
    <property type="component" value="Unassembled WGS sequence"/>
</dbReference>